<evidence type="ECO:0000259" key="1">
    <source>
        <dbReference type="Pfam" id="PF09407"/>
    </source>
</evidence>
<keyword evidence="3" id="KW-1185">Reference proteome</keyword>
<comment type="caution">
    <text evidence="2">The sequence shown here is derived from an EMBL/GenBank/DDBJ whole genome shotgun (WGS) entry which is preliminary data.</text>
</comment>
<accession>A0ABR5I834</accession>
<name>A0ABR5I834_9ACTN</name>
<evidence type="ECO:0000313" key="2">
    <source>
        <dbReference type="EMBL" id="KNA89853.1"/>
    </source>
</evidence>
<protein>
    <recommendedName>
        <fullName evidence="1">AbiEi antitoxin C-terminal domain-containing protein</fullName>
    </recommendedName>
</protein>
<dbReference type="Proteomes" id="UP000037247">
    <property type="component" value="Unassembled WGS sequence"/>
</dbReference>
<proteinExistence type="predicted"/>
<feature type="domain" description="AbiEi antitoxin C-terminal" evidence="1">
    <location>
        <begin position="91"/>
        <end position="197"/>
    </location>
</feature>
<organism evidence="2 3">
    <name type="scientific">Gordonia jacobaea</name>
    <dbReference type="NCBI Taxonomy" id="122202"/>
    <lineage>
        <taxon>Bacteria</taxon>
        <taxon>Bacillati</taxon>
        <taxon>Actinomycetota</taxon>
        <taxon>Actinomycetes</taxon>
        <taxon>Mycobacteriales</taxon>
        <taxon>Gordoniaceae</taxon>
        <taxon>Gordonia</taxon>
    </lineage>
</organism>
<dbReference type="RefSeq" id="WP_049700631.1">
    <property type="nucleotide sequence ID" value="NZ_JAQDQF010000004.1"/>
</dbReference>
<dbReference type="EMBL" id="LDTZ01000022">
    <property type="protein sequence ID" value="KNA89853.1"/>
    <property type="molecule type" value="Genomic_DNA"/>
</dbReference>
<dbReference type="InterPro" id="IPR018547">
    <property type="entry name" value="AbiEi_C"/>
</dbReference>
<gene>
    <name evidence="2" type="ORF">ABW18_18765</name>
</gene>
<evidence type="ECO:0000313" key="3">
    <source>
        <dbReference type="Proteomes" id="UP000037247"/>
    </source>
</evidence>
<sequence>MTDSTLGLPGYPLDEFGLIRRGAAKTAAFSDNELCAAVDRGKLIRLVPGVLVPRTTQFDGHAGAQALHRLTSIAVVTSELSGDTPHVLSHVSAATMHGLRMLKPNLSHVHMTTGRRSGGSVRSLRHLHGAPLSDDEVTEVDGIRVTSIERTAVDVASSGDFAQALTVLEAALALGADRAKMSEILGSRRRRGAQHARRALPLANGLSQSVGESWSSAQMYEADLPVPRQQHRFVCPSGTYETDFDWDGKLIGEFDGLAKYGRLLREGESPEDAVVREKLREDELRGLDTMVVRWIWATLERRLLADLLRPWLVTYEIIPPHHGSRSPAYFPLIDFNKREGNG</sequence>
<reference evidence="2 3" key="1">
    <citation type="submission" date="2015-05" db="EMBL/GenBank/DDBJ databases">
        <title>Draft genome sequence of the bacterium Gordonia jacobaea a new member of the Gordonia genus.</title>
        <authorList>
            <person name="Jimenez-Galisteo G."/>
            <person name="Dominguez A."/>
            <person name="Munoz E."/>
            <person name="Vinas M."/>
        </authorList>
    </citation>
    <scope>NUCLEOTIDE SEQUENCE [LARGE SCALE GENOMIC DNA]</scope>
    <source>
        <strain evidence="3">mv1</strain>
    </source>
</reference>
<dbReference type="Pfam" id="PF09407">
    <property type="entry name" value="AbiEi_1"/>
    <property type="match status" value="1"/>
</dbReference>